<dbReference type="Gene3D" id="3.40.50.720">
    <property type="entry name" value="NAD(P)-binding Rossmann-like Domain"/>
    <property type="match status" value="1"/>
</dbReference>
<evidence type="ECO:0000259" key="1">
    <source>
        <dbReference type="Pfam" id="PF03807"/>
    </source>
</evidence>
<dbReference type="InterPro" id="IPR028939">
    <property type="entry name" value="P5C_Rdtase_cat_N"/>
</dbReference>
<dbReference type="Proteomes" id="UP001060733">
    <property type="component" value="Chromosome"/>
</dbReference>
<dbReference type="InterPro" id="IPR036291">
    <property type="entry name" value="NAD(P)-bd_dom_sf"/>
</dbReference>
<dbReference type="SUPFAM" id="SSF51735">
    <property type="entry name" value="NAD(P)-binding Rossmann-fold domains"/>
    <property type="match status" value="1"/>
</dbReference>
<evidence type="ECO:0000313" key="2">
    <source>
        <dbReference type="EMBL" id="UXY33338.1"/>
    </source>
</evidence>
<organism evidence="2 3">
    <name type="scientific">Streptomyces albidocamelliae</name>
    <dbReference type="NCBI Taxonomy" id="2981135"/>
    <lineage>
        <taxon>Bacteria</taxon>
        <taxon>Bacillati</taxon>
        <taxon>Actinomycetota</taxon>
        <taxon>Actinomycetes</taxon>
        <taxon>Kitasatosporales</taxon>
        <taxon>Streptomycetaceae</taxon>
        <taxon>Streptomyces</taxon>
    </lineage>
</organism>
<name>A0ABY6EH40_9ACTN</name>
<accession>A0ABY6EH40</accession>
<gene>
    <name evidence="2" type="ORF">N8I86_00480</name>
</gene>
<dbReference type="Pfam" id="PF03807">
    <property type="entry name" value="F420_oxidored"/>
    <property type="match status" value="1"/>
</dbReference>
<dbReference type="EMBL" id="CP106795">
    <property type="protein sequence ID" value="UXY33338.1"/>
    <property type="molecule type" value="Genomic_DNA"/>
</dbReference>
<protein>
    <submittedName>
        <fullName evidence="2">NAD(P)-binding domain-containing protein</fullName>
    </submittedName>
</protein>
<feature type="domain" description="Pyrroline-5-carboxylate reductase catalytic N-terminal" evidence="1">
    <location>
        <begin position="5"/>
        <end position="93"/>
    </location>
</feature>
<dbReference type="RefSeq" id="WP_263276700.1">
    <property type="nucleotide sequence ID" value="NZ_CP106795.1"/>
</dbReference>
<sequence>MPLTLGLIGSGAIRTALARLAVAAGLDVVLSNSRGPETLSELVDTLGSHARAATPAEAAQAGDLVVVTVPLTALDRLPADALNGKIVLDTGNYHPQRDGQTAELDNDEITSSGLLQRQQETGHPLDLLGYDAVDIGMLADSWRSEPNNPVYVEPYPGVAPEGLEPKEWWVWSLEDPGTPVGAAQVRELVASAERGLVASAERGPSRAGLLPAGLTL</sequence>
<keyword evidence="3" id="KW-1185">Reference proteome</keyword>
<reference evidence="2" key="1">
    <citation type="submission" date="2022-10" db="EMBL/GenBank/DDBJ databases">
        <authorList>
            <person name="Mo P."/>
        </authorList>
    </citation>
    <scope>NUCLEOTIDE SEQUENCE</scope>
    <source>
        <strain evidence="2">HUAS 14-6</strain>
    </source>
</reference>
<evidence type="ECO:0000313" key="3">
    <source>
        <dbReference type="Proteomes" id="UP001060733"/>
    </source>
</evidence>
<proteinExistence type="predicted"/>